<dbReference type="Proteomes" id="UP000287394">
    <property type="component" value="Chromosome"/>
</dbReference>
<reference evidence="3 4" key="1">
    <citation type="journal article" date="2019" name="Int. J. Syst. Evol. Microbiol.">
        <title>Capsulimonas corticalis gen. nov., sp. nov., an aerobic capsulated bacterium, of a novel bacterial order, Capsulimonadales ord. nov., of the class Armatimonadia of the phylum Armatimonadetes.</title>
        <authorList>
            <person name="Li J."/>
            <person name="Kudo C."/>
            <person name="Tonouchi A."/>
        </authorList>
    </citation>
    <scope>NUCLEOTIDE SEQUENCE [LARGE SCALE GENOMIC DNA]</scope>
    <source>
        <strain evidence="3 4">AX-7</strain>
    </source>
</reference>
<dbReference type="Pfam" id="PF01408">
    <property type="entry name" value="GFO_IDH_MocA"/>
    <property type="match status" value="1"/>
</dbReference>
<dbReference type="AlphaFoldDB" id="A0A402D116"/>
<dbReference type="KEGG" id="ccot:CCAX7_38020"/>
<dbReference type="InterPro" id="IPR000683">
    <property type="entry name" value="Gfo/Idh/MocA-like_OxRdtase_N"/>
</dbReference>
<feature type="domain" description="Gfo/Idh/MocA-like oxidoreductase N-terminal" evidence="1">
    <location>
        <begin position="9"/>
        <end position="126"/>
    </location>
</feature>
<name>A0A402D116_9BACT</name>
<evidence type="ECO:0000259" key="2">
    <source>
        <dbReference type="Pfam" id="PF22725"/>
    </source>
</evidence>
<sequence>MPGANEEVLNFAVIGCGTIAPTHIGAIRQIDNVHIHALSDSVPERAYAMAAQFDIQDVYTKLEDLIGDPMVDIVSICTPSGTHADIAVAALRAGKHVIVEKPMDISLAACDRMIAAADETGKKLTVISQHRFDHATQYLKAALGEGKLGKIVLADASVKWWRTQEYYDSGDWRGTWAMDGGGALMNQGVHTVDLLQWLAGDVESIYAHTRTAAHERIEVEDVVVAALTFASGAIGTLTATTAAFPGLPVRIDIFGAEGSATIEADTLRSLILKQGDTHLSDAISSHAVSVAQGGSASVVNAAAERSAAADPGAVWGDAHRAQIEDFLRAVRTDGTPLIDARAGRKPLEIILAVYESARTGQAVKLGAASQ</sequence>
<dbReference type="PANTHER" id="PTHR43249:SF1">
    <property type="entry name" value="D-GLUCOSIDE 3-DEHYDROGENASE"/>
    <property type="match status" value="1"/>
</dbReference>
<dbReference type="InterPro" id="IPR055170">
    <property type="entry name" value="GFO_IDH_MocA-like_dom"/>
</dbReference>
<evidence type="ECO:0000313" key="3">
    <source>
        <dbReference type="EMBL" id="BDI31751.1"/>
    </source>
</evidence>
<keyword evidence="4" id="KW-1185">Reference proteome</keyword>
<accession>A0A402D116</accession>
<evidence type="ECO:0000313" key="4">
    <source>
        <dbReference type="Proteomes" id="UP000287394"/>
    </source>
</evidence>
<dbReference type="GO" id="GO:0000166">
    <property type="term" value="F:nucleotide binding"/>
    <property type="evidence" value="ECO:0007669"/>
    <property type="project" value="InterPro"/>
</dbReference>
<dbReference type="Gene3D" id="3.30.360.10">
    <property type="entry name" value="Dihydrodipicolinate Reductase, domain 2"/>
    <property type="match status" value="1"/>
</dbReference>
<proteinExistence type="predicted"/>
<dbReference type="SUPFAM" id="SSF51735">
    <property type="entry name" value="NAD(P)-binding Rossmann-fold domains"/>
    <property type="match status" value="1"/>
</dbReference>
<dbReference type="EMBL" id="AP025739">
    <property type="protein sequence ID" value="BDI31751.1"/>
    <property type="molecule type" value="Genomic_DNA"/>
</dbReference>
<dbReference type="Pfam" id="PF22725">
    <property type="entry name" value="GFO_IDH_MocA_C3"/>
    <property type="match status" value="1"/>
</dbReference>
<dbReference type="InterPro" id="IPR036291">
    <property type="entry name" value="NAD(P)-bd_dom_sf"/>
</dbReference>
<organism evidence="3 4">
    <name type="scientific">Capsulimonas corticalis</name>
    <dbReference type="NCBI Taxonomy" id="2219043"/>
    <lineage>
        <taxon>Bacteria</taxon>
        <taxon>Bacillati</taxon>
        <taxon>Armatimonadota</taxon>
        <taxon>Armatimonadia</taxon>
        <taxon>Capsulimonadales</taxon>
        <taxon>Capsulimonadaceae</taxon>
        <taxon>Capsulimonas</taxon>
    </lineage>
</organism>
<gene>
    <name evidence="3" type="ORF">CCAX7_38020</name>
</gene>
<protein>
    <submittedName>
        <fullName evidence="3">Oxidoreductase</fullName>
    </submittedName>
</protein>
<dbReference type="SUPFAM" id="SSF55347">
    <property type="entry name" value="Glyceraldehyde-3-phosphate dehydrogenase-like, C-terminal domain"/>
    <property type="match status" value="1"/>
</dbReference>
<feature type="domain" description="GFO/IDH/MocA-like oxidoreductase" evidence="2">
    <location>
        <begin position="137"/>
        <end position="260"/>
    </location>
</feature>
<dbReference type="RefSeq" id="WP_119323207.1">
    <property type="nucleotide sequence ID" value="NZ_AP025739.1"/>
</dbReference>
<dbReference type="OrthoDB" id="9801953at2"/>
<dbReference type="Gene3D" id="3.40.50.720">
    <property type="entry name" value="NAD(P)-binding Rossmann-like Domain"/>
    <property type="match status" value="1"/>
</dbReference>
<evidence type="ECO:0000259" key="1">
    <source>
        <dbReference type="Pfam" id="PF01408"/>
    </source>
</evidence>
<dbReference type="PANTHER" id="PTHR43249">
    <property type="entry name" value="UDP-N-ACETYL-2-AMINO-2-DEOXY-D-GLUCURONATE OXIDASE"/>
    <property type="match status" value="1"/>
</dbReference>
<dbReference type="InterPro" id="IPR052515">
    <property type="entry name" value="Gfo/Idh/MocA_Oxidoreductase"/>
</dbReference>